<dbReference type="GO" id="GO:0006261">
    <property type="term" value="P:DNA-templated DNA replication"/>
    <property type="evidence" value="ECO:0007669"/>
    <property type="project" value="TreeGrafter"/>
</dbReference>
<dbReference type="Gene3D" id="1.10.287.690">
    <property type="entry name" value="Helix hairpin bin"/>
    <property type="match status" value="1"/>
</dbReference>
<dbReference type="GO" id="GO:0003677">
    <property type="term" value="F:DNA binding"/>
    <property type="evidence" value="ECO:0007669"/>
    <property type="project" value="UniProtKB-KW"/>
</dbReference>
<keyword evidence="8" id="KW-0238">DNA-binding</keyword>
<accession>Q9DVU0</accession>
<dbReference type="Gene3D" id="3.30.420.10">
    <property type="entry name" value="Ribonuclease H-like superfamily/Ribonuclease H"/>
    <property type="match status" value="1"/>
</dbReference>
<feature type="domain" description="DNA-directed DNA polymerase family B exonuclease" evidence="11">
    <location>
        <begin position="142"/>
        <end position="322"/>
    </location>
</feature>
<dbReference type="InterPro" id="IPR006134">
    <property type="entry name" value="DNA-dir_DNA_pol_B_multi_dom"/>
</dbReference>
<dbReference type="EC" id="2.7.7.7" evidence="3"/>
<dbReference type="EMBL" id="AF270937">
    <property type="protein sequence ID" value="AAG27391.1"/>
    <property type="molecule type" value="Genomic_DNA"/>
</dbReference>
<keyword evidence="7" id="KW-0235">DNA replication</keyword>
<keyword evidence="5" id="KW-0548">Nucleotidyltransferase</keyword>
<name>Q9DVU0_9BBAC</name>
<dbReference type="Proteomes" id="UP000201310">
    <property type="component" value="Segment"/>
</dbReference>
<dbReference type="GO" id="GO:0039693">
    <property type="term" value="P:viral DNA genome replication"/>
    <property type="evidence" value="ECO:0007669"/>
    <property type="project" value="UniProtKB-KW"/>
</dbReference>
<dbReference type="SMART" id="SM00486">
    <property type="entry name" value="POLBc"/>
    <property type="match status" value="1"/>
</dbReference>
<comment type="similarity">
    <text evidence="2">Belongs to the DNA polymerase type-B family.</text>
</comment>
<evidence type="ECO:0000259" key="11">
    <source>
        <dbReference type="Pfam" id="PF03104"/>
    </source>
</evidence>
<dbReference type="InterPro" id="IPR043502">
    <property type="entry name" value="DNA/RNA_pol_sf"/>
</dbReference>
<keyword evidence="4" id="KW-0808">Transferase</keyword>
<evidence type="ECO:0000256" key="8">
    <source>
        <dbReference type="ARBA" id="ARBA00023125"/>
    </source>
</evidence>
<dbReference type="InterPro" id="IPR050240">
    <property type="entry name" value="DNA_pol_type-B"/>
</dbReference>
<dbReference type="SUPFAM" id="SSF56672">
    <property type="entry name" value="DNA/RNA polymerases"/>
    <property type="match status" value="1"/>
</dbReference>
<evidence type="ECO:0000259" key="10">
    <source>
        <dbReference type="Pfam" id="PF00136"/>
    </source>
</evidence>
<protein>
    <recommendedName>
        <fullName evidence="3">DNA-directed DNA polymerase</fullName>
        <ecNumber evidence="3">2.7.7.7</ecNumber>
    </recommendedName>
</protein>
<dbReference type="PRINTS" id="PR00106">
    <property type="entry name" value="DNAPOLB"/>
</dbReference>
<dbReference type="InterPro" id="IPR006133">
    <property type="entry name" value="DNA-dir_DNA_pol_B_exonuc"/>
</dbReference>
<keyword evidence="7" id="KW-1194">Viral DNA replication</keyword>
<dbReference type="PANTHER" id="PTHR10322">
    <property type="entry name" value="DNA POLYMERASE CATALYTIC SUBUNIT"/>
    <property type="match status" value="1"/>
</dbReference>
<gene>
    <name evidence="12" type="primary">Pxorf93</name>
</gene>
<evidence type="ECO:0000256" key="6">
    <source>
        <dbReference type="ARBA" id="ARBA00022932"/>
    </source>
</evidence>
<sequence length="979" mass="113405">MMIDGQSVLRITRLKYEKRYLYIFLTGTDCQFYFKTACTLYSYKLCHTDHRFRSCRSGCETHKTMVVTGYKERECDRIHVIKMERSKCADEKFLLDDFCNDVNRVQMQLNIHEGDYVRFEKGVEVNEHGCASGTLSDMSLVPVESLTQPIELVVACFDLETYTNGLRFTDPAIDPIISISLVVRGPQGTKKMCIVNTNRRNVNFDDVGEEVSVFAMLDERSAIEKFYELLWRSNPDEVLDYNGDSFDIPFLMRRAEILGVGEDVLRRYDLPPTKIKWTNIRSKYGYDTRAHSLDYYNHTDILQYVKGSMDHSKIENLKLETVAKYYLGVGKLDMNVREMIKLYERGEMAKIVEYNVRDSVLPVNIFLKCQVANKLYADAALMNLCRDDYMKTISHKINLALFDRALKNTLNDSADSYFFNKFDLNKMCKKIDDGNDEVDLTKLARCRVPEHHIPKDAVKLCPLKCAINYTGGKVLAPKPGYYELLFTLDFSQLYTSIMIAETACLSNLFFGTDGYLYLQKNDNAITTKFLREMATKRAEWKADMKKNANNPFMYSLYDSWQNAAKLICNSQYGWFGMYCKALANHITAIGRQRLDEAKRKIESLSDSEPVMRKWGLKTFKLEVVYGDTDSNFVSITLSGAQLNMDELRKLILDDILSPVNACWNGAYRMELENIIKNMLIKGKKSYVCLKENNALYKRGFNVKKDVPIFLRHIFDETIHRILLHHSLDCVLKYMVGAMKERRDAFSVDNKEEYCFSQTLNKTSSATIAFKLYMKLKECPHVKEVPNFGERIQYLLEDKSQADKVGDRVIPLDLVSERTNINWSKHLSIVCTFFNDLMSMMRNDDLFQLAFDEICDYYQKDQLYDRVYYTMKRLTPAKMKDLVAKEMNVKDKKTISEQEFRTILEEGRHNVVHECVFMASKRPPATKVDVRYGDSCPVLSAWTRPNDEQCNGLGVAAVFKTMKRASVVVNNNNNKKRKLM</sequence>
<comment type="function">
    <text evidence="1">Replicates the viral genome, host DNA polymerases cannot substitute for the viral enzyme in this process.</text>
</comment>
<proteinExistence type="inferred from homology"/>
<keyword evidence="6" id="KW-0239">DNA-directed DNA polymerase</keyword>
<dbReference type="InterPro" id="IPR036397">
    <property type="entry name" value="RNaseH_sf"/>
</dbReference>
<dbReference type="PANTHER" id="PTHR10322:SF23">
    <property type="entry name" value="DNA POLYMERASE DELTA CATALYTIC SUBUNIT"/>
    <property type="match status" value="1"/>
</dbReference>
<dbReference type="RefSeq" id="NP_068312.1">
    <property type="nucleotide sequence ID" value="NC_002593.1"/>
</dbReference>
<evidence type="ECO:0000256" key="2">
    <source>
        <dbReference type="ARBA" id="ARBA00005755"/>
    </source>
</evidence>
<evidence type="ECO:0000313" key="13">
    <source>
        <dbReference type="Proteomes" id="UP000201310"/>
    </source>
</evidence>
<dbReference type="InterPro" id="IPR006172">
    <property type="entry name" value="DNA-dir_DNA_pol_B"/>
</dbReference>
<evidence type="ECO:0000256" key="5">
    <source>
        <dbReference type="ARBA" id="ARBA00022695"/>
    </source>
</evidence>
<dbReference type="InterPro" id="IPR012337">
    <property type="entry name" value="RNaseH-like_sf"/>
</dbReference>
<dbReference type="Gene3D" id="3.90.1600.10">
    <property type="entry name" value="Palm domain of DNA polymerase"/>
    <property type="match status" value="1"/>
</dbReference>
<dbReference type="SUPFAM" id="SSF53098">
    <property type="entry name" value="Ribonuclease H-like"/>
    <property type="match status" value="1"/>
</dbReference>
<evidence type="ECO:0000256" key="7">
    <source>
        <dbReference type="ARBA" id="ARBA00023109"/>
    </source>
</evidence>
<dbReference type="Pfam" id="PF00136">
    <property type="entry name" value="DNA_pol_B"/>
    <property type="match status" value="1"/>
</dbReference>
<dbReference type="GO" id="GO:0000166">
    <property type="term" value="F:nucleotide binding"/>
    <property type="evidence" value="ECO:0007669"/>
    <property type="project" value="InterPro"/>
</dbReference>
<dbReference type="GO" id="GO:0003887">
    <property type="term" value="F:DNA-directed DNA polymerase activity"/>
    <property type="evidence" value="ECO:0007669"/>
    <property type="project" value="UniProtKB-KW"/>
</dbReference>
<evidence type="ECO:0000256" key="3">
    <source>
        <dbReference type="ARBA" id="ARBA00012417"/>
    </source>
</evidence>
<evidence type="ECO:0000256" key="1">
    <source>
        <dbReference type="ARBA" id="ARBA00002701"/>
    </source>
</evidence>
<dbReference type="InterPro" id="IPR023211">
    <property type="entry name" value="DNA_pol_palm_dom_sf"/>
</dbReference>
<dbReference type="Pfam" id="PF03104">
    <property type="entry name" value="DNA_pol_B_exo1"/>
    <property type="match status" value="1"/>
</dbReference>
<evidence type="ECO:0000256" key="4">
    <source>
        <dbReference type="ARBA" id="ARBA00022679"/>
    </source>
</evidence>
<feature type="domain" description="DNA-directed DNA polymerase family B multifunctional" evidence="10">
    <location>
        <begin position="462"/>
        <end position="816"/>
    </location>
</feature>
<dbReference type="KEGG" id="vg:912142"/>
<dbReference type="OrthoDB" id="165at10239"/>
<evidence type="ECO:0000313" key="12">
    <source>
        <dbReference type="EMBL" id="AAG27391.1"/>
    </source>
</evidence>
<evidence type="ECO:0000256" key="9">
    <source>
        <dbReference type="ARBA" id="ARBA00049244"/>
    </source>
</evidence>
<comment type="catalytic activity">
    <reaction evidence="9">
        <text>DNA(n) + a 2'-deoxyribonucleoside 5'-triphosphate = DNA(n+1) + diphosphate</text>
        <dbReference type="Rhea" id="RHEA:22508"/>
        <dbReference type="Rhea" id="RHEA-COMP:17339"/>
        <dbReference type="Rhea" id="RHEA-COMP:17340"/>
        <dbReference type="ChEBI" id="CHEBI:33019"/>
        <dbReference type="ChEBI" id="CHEBI:61560"/>
        <dbReference type="ChEBI" id="CHEBI:173112"/>
        <dbReference type="EC" id="2.7.7.7"/>
    </reaction>
</comment>
<organism evidence="12 13">
    <name type="scientific">Plutella xylostella granulovirus</name>
    <dbReference type="NCBI Taxonomy" id="98383"/>
    <lineage>
        <taxon>Viruses</taxon>
        <taxon>Viruses incertae sedis</taxon>
        <taxon>Naldaviricetes</taxon>
        <taxon>Lefavirales</taxon>
        <taxon>Baculoviridae</taxon>
        <taxon>Betabaculovirus</taxon>
        <taxon>Betabaculovirus pluxylostellae</taxon>
    </lineage>
</organism>
<reference evidence="12 13" key="1">
    <citation type="journal article" date="2000" name="Virology">
        <title>Sequence analysis of the Plutella xylostella granulovirus genome.</title>
        <authorList>
            <person name="Hashimoto Y."/>
            <person name="Hayakawa T."/>
            <person name="Ueno Y."/>
            <person name="Fujita T."/>
            <person name="Sano Y."/>
            <person name="Matsumoto T."/>
        </authorList>
    </citation>
    <scope>NUCLEOTIDE SEQUENCE [LARGE SCALE GENOMIC DNA]</scope>
    <source>
        <strain evidence="12 13">K1</strain>
    </source>
</reference>
<dbReference type="GeneID" id="912142"/>
<keyword evidence="13" id="KW-1185">Reference proteome</keyword>